<accession>A0A1C7PIQ2</accession>
<dbReference type="CDD" id="cd03230">
    <property type="entry name" value="ABC_DR_subfamily_A"/>
    <property type="match status" value="1"/>
</dbReference>
<evidence type="ECO:0000313" key="5">
    <source>
        <dbReference type="Proteomes" id="UP000176204"/>
    </source>
</evidence>
<dbReference type="PANTHER" id="PTHR43038:SF3">
    <property type="entry name" value="ABC TRANSPORTER G FAMILY MEMBER 20 ISOFORM X1"/>
    <property type="match status" value="1"/>
</dbReference>
<evidence type="ECO:0000259" key="3">
    <source>
        <dbReference type="PROSITE" id="PS50893"/>
    </source>
</evidence>
<feature type="domain" description="ABC transporter" evidence="3">
    <location>
        <begin position="4"/>
        <end position="235"/>
    </location>
</feature>
<name>A0A1C7PIQ2_9BACT</name>
<keyword evidence="5" id="KW-1185">Reference proteome</keyword>
<reference evidence="5" key="1">
    <citation type="submission" date="2016-09" db="EMBL/GenBank/DDBJ databases">
        <authorList>
            <person name="Koehorst J."/>
        </authorList>
    </citation>
    <scope>NUCLEOTIDE SEQUENCE [LARGE SCALE GENOMIC DNA]</scope>
</reference>
<dbReference type="KEGG" id="agl:PYTT_0176"/>
<keyword evidence="2" id="KW-0067">ATP-binding</keyword>
<dbReference type="InterPro" id="IPR003439">
    <property type="entry name" value="ABC_transporter-like_ATP-bd"/>
</dbReference>
<dbReference type="Proteomes" id="UP000176204">
    <property type="component" value="Chromosome I"/>
</dbReference>
<evidence type="ECO:0000256" key="1">
    <source>
        <dbReference type="ARBA" id="ARBA00022741"/>
    </source>
</evidence>
<dbReference type="GO" id="GO:0005524">
    <property type="term" value="F:ATP binding"/>
    <property type="evidence" value="ECO:0007669"/>
    <property type="project" value="UniProtKB-KW"/>
</dbReference>
<evidence type="ECO:0000313" key="4">
    <source>
        <dbReference type="EMBL" id="SEH71490.1"/>
    </source>
</evidence>
<dbReference type="PATRIC" id="fig|1679444.3.peg.346"/>
<proteinExistence type="predicted"/>
<dbReference type="PROSITE" id="PS00211">
    <property type="entry name" value="ABC_TRANSPORTER_1"/>
    <property type="match status" value="1"/>
</dbReference>
<gene>
    <name evidence="4" type="ORF">PYTT_0176</name>
</gene>
<dbReference type="EMBL" id="LT629973">
    <property type="protein sequence ID" value="SEH71490.1"/>
    <property type="molecule type" value="Genomic_DNA"/>
</dbReference>
<dbReference type="InterPro" id="IPR003593">
    <property type="entry name" value="AAA+_ATPase"/>
</dbReference>
<feature type="domain" description="ABC transporter" evidence="3">
    <location>
        <begin position="324"/>
        <end position="553"/>
    </location>
</feature>
<dbReference type="RefSeq" id="WP_067772365.1">
    <property type="nucleotide sequence ID" value="NZ_LIGX01000002.1"/>
</dbReference>
<dbReference type="SMART" id="SM00382">
    <property type="entry name" value="AAA"/>
    <property type="match status" value="2"/>
</dbReference>
<organism evidence="4 5">
    <name type="scientific">Akkermansia glycaniphila</name>
    <dbReference type="NCBI Taxonomy" id="1679444"/>
    <lineage>
        <taxon>Bacteria</taxon>
        <taxon>Pseudomonadati</taxon>
        <taxon>Verrucomicrobiota</taxon>
        <taxon>Verrucomicrobiia</taxon>
        <taxon>Verrucomicrobiales</taxon>
        <taxon>Akkermansiaceae</taxon>
        <taxon>Akkermansia</taxon>
    </lineage>
</organism>
<dbReference type="Pfam" id="PF00005">
    <property type="entry name" value="ABC_tran"/>
    <property type="match status" value="2"/>
</dbReference>
<dbReference type="PROSITE" id="PS50893">
    <property type="entry name" value="ABC_TRANSPORTER_2"/>
    <property type="match status" value="2"/>
</dbReference>
<dbReference type="GO" id="GO:0016887">
    <property type="term" value="F:ATP hydrolysis activity"/>
    <property type="evidence" value="ECO:0007669"/>
    <property type="project" value="InterPro"/>
</dbReference>
<keyword evidence="1" id="KW-0547">Nucleotide-binding</keyword>
<dbReference type="InterPro" id="IPR027417">
    <property type="entry name" value="P-loop_NTPase"/>
</dbReference>
<protein>
    <submittedName>
        <fullName evidence="4">Abc transporter</fullName>
    </submittedName>
</protein>
<evidence type="ECO:0000256" key="2">
    <source>
        <dbReference type="ARBA" id="ARBA00022840"/>
    </source>
</evidence>
<dbReference type="AlphaFoldDB" id="A0A1C7PIQ2"/>
<dbReference type="SUPFAM" id="SSF52540">
    <property type="entry name" value="P-loop containing nucleoside triphosphate hydrolases"/>
    <property type="match status" value="2"/>
</dbReference>
<dbReference type="STRING" id="1679444.PYTT_0176"/>
<sequence length="568" mass="62030">MDIIETADLGYVFPDEAHPALSGVGLTVSRGEVLGLVGPDGAGKTTLIRLLAGLFKPSSGTVRILGRDPVQDHALLSSKIGYMPQKFGLYEDLTIRENLALYADLHNVQPDDAAAQTRELLRTAGLEAFTERPAGKLSGGMKQKLGLACAMLGNPEILLLDEPGVGVDPLSRRELWALARRMRAQGIAIVWATSYLDEAAQCDRVCMVHEGRIHYLGKPGDLLGKLEGRTVSLTPPEQSRISTLRRLQAREDVLDGVIEGSRIRLLLRTPFTPGGWTEEFPDIGLVRPTFEEAFIDLLGGVKNHPATPAMDSRFAGRAPDKPVVIAENLTKTFGDFVADDHLNFHVMPGEIFGLIGPNGAGKTTAFRMMCGLLRPTSGRAEILGIDLRKDARRARQQIGYMAQKFSLYGTLSVRQNLVFFSGIYGLSGARQQEKIEEAVHAFALEEYINHDAGTLPLGIKQRLSLACAVMHGPAFLFLDEPTSGVDPIARREFWERINAMSEQGITIIVTTHFMDEAQYMHRMCIIDRGKIIAMGSPEALKASAATERHPDPTMEQAFISLIEKGGGA</sequence>
<dbReference type="Gene3D" id="3.40.50.300">
    <property type="entry name" value="P-loop containing nucleotide triphosphate hydrolases"/>
    <property type="match status" value="2"/>
</dbReference>
<dbReference type="OrthoDB" id="9804819at2"/>
<dbReference type="PANTHER" id="PTHR43038">
    <property type="entry name" value="ATP-BINDING CASSETTE, SUB-FAMILY H, MEMBER 1"/>
    <property type="match status" value="1"/>
</dbReference>
<dbReference type="InterPro" id="IPR017871">
    <property type="entry name" value="ABC_transporter-like_CS"/>
</dbReference>